<feature type="transmembrane region" description="Helical" evidence="8">
    <location>
        <begin position="570"/>
        <end position="592"/>
    </location>
</feature>
<protein>
    <recommendedName>
        <fullName evidence="10">PA domain-containing protein</fullName>
    </recommendedName>
</protein>
<comment type="subcellular location">
    <subcellularLocation>
        <location evidence="1">Endosome membrane</location>
        <topology evidence="1">Multi-pass membrane protein</topology>
    </subcellularLocation>
</comment>
<proteinExistence type="inferred from homology"/>
<dbReference type="SUPFAM" id="SSF52025">
    <property type="entry name" value="PA domain"/>
    <property type="match status" value="1"/>
</dbReference>
<comment type="caution">
    <text evidence="11">The sequence shown here is derived from an EMBL/GenBank/DDBJ whole genome shotgun (WGS) entry which is preliminary data.</text>
</comment>
<evidence type="ECO:0000256" key="4">
    <source>
        <dbReference type="ARBA" id="ARBA00022753"/>
    </source>
</evidence>
<keyword evidence="3 8" id="KW-0812">Transmembrane</keyword>
<dbReference type="Pfam" id="PF02225">
    <property type="entry name" value="PA"/>
    <property type="match status" value="1"/>
</dbReference>
<dbReference type="PANTHER" id="PTHR12174">
    <property type="entry name" value="SIGNAL PEPTIDE PEPTIDASE"/>
    <property type="match status" value="1"/>
</dbReference>
<feature type="transmembrane region" description="Helical" evidence="8">
    <location>
        <begin position="340"/>
        <end position="360"/>
    </location>
</feature>
<accession>A0A3R7WNZ2</accession>
<dbReference type="VEuPathDB" id="FungiDB:DD237_006995"/>
<dbReference type="PANTHER" id="PTHR12174:SF22">
    <property type="entry name" value="SIGNAL PEPTIDE PEPTIDASE-LIKE 3"/>
    <property type="match status" value="1"/>
</dbReference>
<organism evidence="11 12">
    <name type="scientific">Peronospora effusa</name>
    <dbReference type="NCBI Taxonomy" id="542832"/>
    <lineage>
        <taxon>Eukaryota</taxon>
        <taxon>Sar</taxon>
        <taxon>Stramenopiles</taxon>
        <taxon>Oomycota</taxon>
        <taxon>Peronosporomycetes</taxon>
        <taxon>Peronosporales</taxon>
        <taxon>Peronosporaceae</taxon>
        <taxon>Peronospora</taxon>
    </lineage>
</organism>
<dbReference type="Pfam" id="PF04258">
    <property type="entry name" value="Peptidase_A22B"/>
    <property type="match status" value="1"/>
</dbReference>
<keyword evidence="4" id="KW-0967">Endosome</keyword>
<evidence type="ECO:0000256" key="1">
    <source>
        <dbReference type="ARBA" id="ARBA00004337"/>
    </source>
</evidence>
<dbReference type="GO" id="GO:0006465">
    <property type="term" value="P:signal peptide processing"/>
    <property type="evidence" value="ECO:0007669"/>
    <property type="project" value="TreeGrafter"/>
</dbReference>
<dbReference type="Gene3D" id="3.50.30.30">
    <property type="match status" value="1"/>
</dbReference>
<dbReference type="SMART" id="SM00730">
    <property type="entry name" value="PSN"/>
    <property type="match status" value="1"/>
</dbReference>
<feature type="chain" id="PRO_5018710432" description="PA domain-containing protein" evidence="9">
    <location>
        <begin position="17"/>
        <end position="662"/>
    </location>
</feature>
<dbReference type="AlphaFoldDB" id="A0A3R7WNZ2"/>
<evidence type="ECO:0000256" key="8">
    <source>
        <dbReference type="SAM" id="Phobius"/>
    </source>
</evidence>
<evidence type="ECO:0000256" key="2">
    <source>
        <dbReference type="ARBA" id="ARBA00006859"/>
    </source>
</evidence>
<dbReference type="GO" id="GO:0010008">
    <property type="term" value="C:endosome membrane"/>
    <property type="evidence" value="ECO:0007669"/>
    <property type="project" value="UniProtKB-SubCell"/>
</dbReference>
<dbReference type="CDD" id="cd00538">
    <property type="entry name" value="PA"/>
    <property type="match status" value="1"/>
</dbReference>
<dbReference type="InterPro" id="IPR007369">
    <property type="entry name" value="Peptidase_A22B_SPP"/>
</dbReference>
<feature type="transmembrane region" description="Helical" evidence="8">
    <location>
        <begin position="408"/>
        <end position="428"/>
    </location>
</feature>
<gene>
    <name evidence="11" type="ORF">DD237_006995</name>
</gene>
<evidence type="ECO:0000256" key="3">
    <source>
        <dbReference type="ARBA" id="ARBA00022692"/>
    </source>
</evidence>
<sequence>MRWTLLLLLSFPCAECVLPTGILSLNLLPESQHESQPLTKQFCSPSVAAGWGVALPARVDSHWKTLTQLPEGKRDGCASYKLHDDAETSTDGQMVVVDRGNCSFVAKALQAQAAGAKGLIIRGTKKAVYEAVASRNSTNSSTSTLHNVETGKATAATSLESLDKPVFEYDCRRGQAFVDKLATPVWQTDAEECKGDSRCLSRSCVLTGHKSDAKHQVCCLWDTFVLMGAPNQTVVKTLTIPVVYVTIANGQELQKAMDKYSTSLVARTYRRELPVIDVSSMLLWALGVATALGAAYYSVGPQYLQNDNIAASDHQNLHNEQDAREEENRAMRNEVWELDARHAVGFIALAGVFLTVLYYVKIGNAIPVLFAMSGAASMTHVVAKPGVEKFMPSSASYEVTLPLVGDTVRLSELLGFVPSCAIAIVWFLHRRTYWAFQDIMGICLCFVFLQTVQLPNLKVATVFLTLAFCYDVFFVFLSPLFFGSSIMEDVATGGPAAYTKRDYPGVDYCERYPEYPACVDPEPMPMLLVLPRILEWTGGVSMLGLGDIILPGMLLSFTLRFDYAQGLTNYFRLMAVGYAAGLGLANVAVIITEMGQPALMYLVPTTLGLLIVASKRNGDFRAMWTGDEVDKKRRNNEGLGYQAVASEEASTGIVIGDVMGHE</sequence>
<evidence type="ECO:0000256" key="6">
    <source>
        <dbReference type="ARBA" id="ARBA00022989"/>
    </source>
</evidence>
<keyword evidence="5" id="KW-0378">Hydrolase</keyword>
<keyword evidence="6 8" id="KW-1133">Transmembrane helix</keyword>
<feature type="domain" description="PA" evidence="10">
    <location>
        <begin position="73"/>
        <end position="133"/>
    </location>
</feature>
<feature type="transmembrane region" description="Helical" evidence="8">
    <location>
        <begin position="459"/>
        <end position="482"/>
    </location>
</feature>
<feature type="transmembrane region" description="Helical" evidence="8">
    <location>
        <begin position="533"/>
        <end position="558"/>
    </location>
</feature>
<dbReference type="EMBL" id="QKXF01000247">
    <property type="protein sequence ID" value="RQM13581.1"/>
    <property type="molecule type" value="Genomic_DNA"/>
</dbReference>
<dbReference type="GO" id="GO:0098554">
    <property type="term" value="C:cytoplasmic side of endoplasmic reticulum membrane"/>
    <property type="evidence" value="ECO:0007669"/>
    <property type="project" value="TreeGrafter"/>
</dbReference>
<evidence type="ECO:0000259" key="10">
    <source>
        <dbReference type="Pfam" id="PF02225"/>
    </source>
</evidence>
<dbReference type="Proteomes" id="UP000286097">
    <property type="component" value="Unassembled WGS sequence"/>
</dbReference>
<feature type="transmembrane region" description="Helical" evidence="8">
    <location>
        <begin position="281"/>
        <end position="299"/>
    </location>
</feature>
<dbReference type="InterPro" id="IPR006639">
    <property type="entry name" value="Preselin/SPP"/>
</dbReference>
<evidence type="ECO:0000313" key="11">
    <source>
        <dbReference type="EMBL" id="RQM13581.1"/>
    </source>
</evidence>
<evidence type="ECO:0000256" key="7">
    <source>
        <dbReference type="ARBA" id="ARBA00023136"/>
    </source>
</evidence>
<comment type="similarity">
    <text evidence="2">Belongs to the peptidase A22B family.</text>
</comment>
<dbReference type="GO" id="GO:0098553">
    <property type="term" value="C:lumenal side of endoplasmic reticulum membrane"/>
    <property type="evidence" value="ECO:0007669"/>
    <property type="project" value="TreeGrafter"/>
</dbReference>
<dbReference type="GO" id="GO:0033619">
    <property type="term" value="P:membrane protein proteolysis"/>
    <property type="evidence" value="ECO:0007669"/>
    <property type="project" value="TreeGrafter"/>
</dbReference>
<dbReference type="InterPro" id="IPR003137">
    <property type="entry name" value="PA_domain"/>
</dbReference>
<dbReference type="GO" id="GO:0042500">
    <property type="term" value="F:aspartic endopeptidase activity, intramembrane cleaving"/>
    <property type="evidence" value="ECO:0007669"/>
    <property type="project" value="InterPro"/>
</dbReference>
<evidence type="ECO:0000256" key="5">
    <source>
        <dbReference type="ARBA" id="ARBA00022801"/>
    </source>
</evidence>
<keyword evidence="9" id="KW-0732">Signal</keyword>
<feature type="transmembrane region" description="Helical" evidence="8">
    <location>
        <begin position="598"/>
        <end position="614"/>
    </location>
</feature>
<evidence type="ECO:0000313" key="12">
    <source>
        <dbReference type="Proteomes" id="UP000286097"/>
    </source>
</evidence>
<dbReference type="GO" id="GO:0030660">
    <property type="term" value="C:Golgi-associated vesicle membrane"/>
    <property type="evidence" value="ECO:0007669"/>
    <property type="project" value="TreeGrafter"/>
</dbReference>
<evidence type="ECO:0000256" key="9">
    <source>
        <dbReference type="SAM" id="SignalP"/>
    </source>
</evidence>
<feature type="signal peptide" evidence="9">
    <location>
        <begin position="1"/>
        <end position="16"/>
    </location>
</feature>
<reference evidence="11 12" key="1">
    <citation type="submission" date="2018-06" db="EMBL/GenBank/DDBJ databases">
        <title>Comparative genomics of downy mildews reveals potential adaptations to biotrophy.</title>
        <authorList>
            <person name="Fletcher K."/>
            <person name="Klosterman S.J."/>
            <person name="Derevnina L."/>
            <person name="Martin F."/>
            <person name="Koike S."/>
            <person name="Reyes Chin-Wo S."/>
            <person name="Mou B."/>
            <person name="Michelmore R."/>
        </authorList>
    </citation>
    <scope>NUCLEOTIDE SEQUENCE [LARGE SCALE GENOMIC DNA]</scope>
    <source>
        <strain evidence="11 12">R13</strain>
    </source>
</reference>
<keyword evidence="7 8" id="KW-0472">Membrane</keyword>
<name>A0A3R7WNZ2_9STRA</name>
<dbReference type="InterPro" id="IPR046450">
    <property type="entry name" value="PA_dom_sf"/>
</dbReference>